<comment type="caution">
    <text evidence="3">The sequence shown here is derived from an EMBL/GenBank/DDBJ whole genome shotgun (WGS) entry which is preliminary data.</text>
</comment>
<feature type="non-terminal residue" evidence="3">
    <location>
        <position position="1"/>
    </location>
</feature>
<keyword evidence="4" id="KW-1185">Reference proteome</keyword>
<dbReference type="Gene3D" id="3.40.50.1820">
    <property type="entry name" value="alpha/beta hydrolase"/>
    <property type="match status" value="1"/>
</dbReference>
<evidence type="ECO:0000256" key="2">
    <source>
        <dbReference type="SAM" id="SignalP"/>
    </source>
</evidence>
<dbReference type="InterPro" id="IPR029058">
    <property type="entry name" value="AB_hydrolase_fold"/>
</dbReference>
<dbReference type="InterPro" id="IPR001563">
    <property type="entry name" value="Peptidase_S10"/>
</dbReference>
<dbReference type="SUPFAM" id="SSF53474">
    <property type="entry name" value="alpha/beta-Hydrolases"/>
    <property type="match status" value="1"/>
</dbReference>
<dbReference type="EMBL" id="JAJJMA010024556">
    <property type="protein sequence ID" value="MCL7023633.1"/>
    <property type="molecule type" value="Genomic_DNA"/>
</dbReference>
<evidence type="ECO:0000313" key="4">
    <source>
        <dbReference type="Proteomes" id="UP001177140"/>
    </source>
</evidence>
<evidence type="ECO:0000313" key="3">
    <source>
        <dbReference type="EMBL" id="MCL7023633.1"/>
    </source>
</evidence>
<dbReference type="Proteomes" id="UP001177140">
    <property type="component" value="Unassembled WGS sequence"/>
</dbReference>
<feature type="chain" id="PRO_5041431015" description="Serine carboxypeptidase" evidence="2">
    <location>
        <begin position="22"/>
        <end position="139"/>
    </location>
</feature>
<sequence length="139" mass="14720">MTAPPIQVLFICLLFTVPCLGHSEAVSSGKVVTYLPGLAVQPLPFHLETGYIGVGGSSTDGPSTGNDMDGGVNQMFYYFVKSERNPKEDPLVLWLTGGPRCSTLDALATAVGPINIDKAVEYNDGSLPTLSLNPNSFTK</sequence>
<feature type="signal peptide" evidence="2">
    <location>
        <begin position="1"/>
        <end position="21"/>
    </location>
</feature>
<dbReference type="GO" id="GO:0019748">
    <property type="term" value="P:secondary metabolic process"/>
    <property type="evidence" value="ECO:0007669"/>
    <property type="project" value="TreeGrafter"/>
</dbReference>
<comment type="similarity">
    <text evidence="1">Belongs to the peptidase S10 family.</text>
</comment>
<proteinExistence type="inferred from homology"/>
<evidence type="ECO:0000256" key="1">
    <source>
        <dbReference type="ARBA" id="ARBA00009431"/>
    </source>
</evidence>
<dbReference type="PANTHER" id="PTHR11802:SF257">
    <property type="entry name" value="SERINE CARBOXYPEPTIDASE-LIKE 17"/>
    <property type="match status" value="1"/>
</dbReference>
<dbReference type="Pfam" id="PF00450">
    <property type="entry name" value="Peptidase_S10"/>
    <property type="match status" value="1"/>
</dbReference>
<dbReference type="GO" id="GO:0006508">
    <property type="term" value="P:proteolysis"/>
    <property type="evidence" value="ECO:0007669"/>
    <property type="project" value="InterPro"/>
</dbReference>
<accession>A0AA41RX02</accession>
<dbReference type="PANTHER" id="PTHR11802">
    <property type="entry name" value="SERINE PROTEASE FAMILY S10 SERINE CARBOXYPEPTIDASE"/>
    <property type="match status" value="1"/>
</dbReference>
<protein>
    <recommendedName>
        <fullName evidence="5">Serine carboxypeptidase</fullName>
    </recommendedName>
</protein>
<dbReference type="AlphaFoldDB" id="A0AA41RX02"/>
<name>A0AA41RX02_PAPNU</name>
<dbReference type="GO" id="GO:0016747">
    <property type="term" value="F:acyltransferase activity, transferring groups other than amino-acyl groups"/>
    <property type="evidence" value="ECO:0007669"/>
    <property type="project" value="TreeGrafter"/>
</dbReference>
<evidence type="ECO:0008006" key="5">
    <source>
        <dbReference type="Google" id="ProtNLM"/>
    </source>
</evidence>
<organism evidence="3 4">
    <name type="scientific">Papaver nudicaule</name>
    <name type="common">Iceland poppy</name>
    <dbReference type="NCBI Taxonomy" id="74823"/>
    <lineage>
        <taxon>Eukaryota</taxon>
        <taxon>Viridiplantae</taxon>
        <taxon>Streptophyta</taxon>
        <taxon>Embryophyta</taxon>
        <taxon>Tracheophyta</taxon>
        <taxon>Spermatophyta</taxon>
        <taxon>Magnoliopsida</taxon>
        <taxon>Ranunculales</taxon>
        <taxon>Papaveraceae</taxon>
        <taxon>Papaveroideae</taxon>
        <taxon>Papaver</taxon>
    </lineage>
</organism>
<dbReference type="GO" id="GO:0004185">
    <property type="term" value="F:serine-type carboxypeptidase activity"/>
    <property type="evidence" value="ECO:0007669"/>
    <property type="project" value="InterPro"/>
</dbReference>
<reference evidence="3" key="1">
    <citation type="submission" date="2022-03" db="EMBL/GenBank/DDBJ databases">
        <title>A functionally conserved STORR gene fusion in Papaver species that diverged 16.8 million years ago.</title>
        <authorList>
            <person name="Catania T."/>
        </authorList>
    </citation>
    <scope>NUCLEOTIDE SEQUENCE</scope>
    <source>
        <strain evidence="3">S-191538</strain>
    </source>
</reference>
<keyword evidence="2" id="KW-0732">Signal</keyword>
<gene>
    <name evidence="3" type="ORF">MKW94_003903</name>
</gene>